<keyword evidence="1 5" id="KW-0963">Cytoplasm</keyword>
<dbReference type="EMBL" id="LFCV01000101">
    <property type="protein sequence ID" value="KMJ44359.1"/>
    <property type="molecule type" value="Genomic_DNA"/>
</dbReference>
<dbReference type="PANTHER" id="PTHR34984">
    <property type="entry name" value="CARBON STORAGE REGULATOR"/>
    <property type="match status" value="1"/>
</dbReference>
<dbReference type="GO" id="GO:0048027">
    <property type="term" value="F:mRNA 5'-UTR binding"/>
    <property type="evidence" value="ECO:0007669"/>
    <property type="project" value="UniProtKB-UniRule"/>
</dbReference>
<dbReference type="NCBIfam" id="TIGR00202">
    <property type="entry name" value="csrA"/>
    <property type="match status" value="1"/>
</dbReference>
<dbReference type="HAMAP" id="MF_00167">
    <property type="entry name" value="CsrA"/>
    <property type="match status" value="1"/>
</dbReference>
<dbReference type="STRING" id="880157.AB204_14870"/>
<keyword evidence="4 5" id="KW-0010">Activator</keyword>
<dbReference type="AlphaFoldDB" id="A0A0J5FQF8"/>
<name>A0A0J5FQF8_9GAMM</name>
<dbReference type="GO" id="GO:0005829">
    <property type="term" value="C:cytosol"/>
    <property type="evidence" value="ECO:0007669"/>
    <property type="project" value="TreeGrafter"/>
</dbReference>
<evidence type="ECO:0000256" key="2">
    <source>
        <dbReference type="ARBA" id="ARBA00022845"/>
    </source>
</evidence>
<keyword evidence="5" id="KW-0678">Repressor</keyword>
<evidence type="ECO:0000256" key="3">
    <source>
        <dbReference type="ARBA" id="ARBA00022884"/>
    </source>
</evidence>
<dbReference type="GO" id="GO:0045947">
    <property type="term" value="P:negative regulation of translational initiation"/>
    <property type="evidence" value="ECO:0007669"/>
    <property type="project" value="UniProtKB-UniRule"/>
</dbReference>
<comment type="function">
    <text evidence="5">A key translational regulator that binds mRNA to regulate translation initiation and/or mRNA stability. Mediates global changes in gene expression, shifting from rapid growth to stress survival by linking envelope stress, the stringent response and the catabolite repression systems. Usually binds in the 5'-UTR; binding at or near the Shine-Dalgarno sequence prevents ribosome-binding, repressing translation, binding elsewhere in the 5'-UTR can activate translation and/or stabilize the mRNA. Its function is antagonized by small RNA(s).</text>
</comment>
<dbReference type="SUPFAM" id="SSF117130">
    <property type="entry name" value="CsrA-like"/>
    <property type="match status" value="1"/>
</dbReference>
<evidence type="ECO:0000256" key="5">
    <source>
        <dbReference type="HAMAP-Rule" id="MF_00167"/>
    </source>
</evidence>
<comment type="subcellular location">
    <subcellularLocation>
        <location evidence="5">Cytoplasm</location>
    </subcellularLocation>
</comment>
<dbReference type="NCBIfam" id="NF002469">
    <property type="entry name" value="PRK01712.1"/>
    <property type="match status" value="1"/>
</dbReference>
<gene>
    <name evidence="5" type="primary">csrA</name>
    <name evidence="6" type="ORF">AB204_14870</name>
</gene>
<comment type="similarity">
    <text evidence="5">Belongs to the CsrA/RsmA family.</text>
</comment>
<accession>A0A0J5FQF8</accession>
<keyword evidence="7" id="KW-1185">Reference proteome</keyword>
<sequence>MLTLTRRPQEKIMIGDDIVITVLRTQSSKVKIRIEAPKDIPVHREEIYQRIQQGIKHE</sequence>
<dbReference type="Pfam" id="PF02599">
    <property type="entry name" value="CsrA"/>
    <property type="match status" value="1"/>
</dbReference>
<protein>
    <recommendedName>
        <fullName evidence="5">Translational regulator CsrA</fullName>
    </recommendedName>
    <alternativeName>
        <fullName evidence="5">Carbon storage regulator</fullName>
    </alternativeName>
</protein>
<dbReference type="GO" id="GO:0045948">
    <property type="term" value="P:positive regulation of translational initiation"/>
    <property type="evidence" value="ECO:0007669"/>
    <property type="project" value="UniProtKB-UniRule"/>
</dbReference>
<reference evidence="6 7" key="1">
    <citation type="submission" date="2015-06" db="EMBL/GenBank/DDBJ databases">
        <title>Draft Whole-Genome Sequence of the Entomopathogenic Bacterium Xenorhabdus khoisanae.</title>
        <authorList>
            <person name="Naidoo S."/>
            <person name="Featherston J."/>
            <person name="Gray V.M."/>
        </authorList>
    </citation>
    <scope>NUCLEOTIDE SEQUENCE [LARGE SCALE GENOMIC DNA]</scope>
    <source>
        <strain evidence="6 7">MCB</strain>
    </source>
</reference>
<evidence type="ECO:0000256" key="4">
    <source>
        <dbReference type="ARBA" id="ARBA00023159"/>
    </source>
</evidence>
<dbReference type="RefSeq" id="WP_047964142.1">
    <property type="nucleotide sequence ID" value="NZ_CAWMBG010000101.1"/>
</dbReference>
<dbReference type="OrthoDB" id="9809061at2"/>
<keyword evidence="2 5" id="KW-0810">Translation regulation</keyword>
<dbReference type="GO" id="GO:0006109">
    <property type="term" value="P:regulation of carbohydrate metabolic process"/>
    <property type="evidence" value="ECO:0007669"/>
    <property type="project" value="UniProtKB-UniRule"/>
</dbReference>
<evidence type="ECO:0000256" key="1">
    <source>
        <dbReference type="ARBA" id="ARBA00022490"/>
    </source>
</evidence>
<organism evidence="6 7">
    <name type="scientific">Xenorhabdus khoisanae</name>
    <dbReference type="NCBI Taxonomy" id="880157"/>
    <lineage>
        <taxon>Bacteria</taxon>
        <taxon>Pseudomonadati</taxon>
        <taxon>Pseudomonadota</taxon>
        <taxon>Gammaproteobacteria</taxon>
        <taxon>Enterobacterales</taxon>
        <taxon>Morganellaceae</taxon>
        <taxon>Xenorhabdus</taxon>
    </lineage>
</organism>
<dbReference type="GO" id="GO:0006402">
    <property type="term" value="P:mRNA catabolic process"/>
    <property type="evidence" value="ECO:0007669"/>
    <property type="project" value="InterPro"/>
</dbReference>
<proteinExistence type="inferred from homology"/>
<dbReference type="InterPro" id="IPR003751">
    <property type="entry name" value="CsrA"/>
</dbReference>
<dbReference type="InterPro" id="IPR036107">
    <property type="entry name" value="CsrA_sf"/>
</dbReference>
<keyword evidence="3 5" id="KW-0694">RNA-binding</keyword>
<dbReference type="PANTHER" id="PTHR34984:SF1">
    <property type="entry name" value="CARBON STORAGE REGULATOR"/>
    <property type="match status" value="1"/>
</dbReference>
<evidence type="ECO:0000313" key="6">
    <source>
        <dbReference type="EMBL" id="KMJ44359.1"/>
    </source>
</evidence>
<comment type="caution">
    <text evidence="6">The sequence shown here is derived from an EMBL/GenBank/DDBJ whole genome shotgun (WGS) entry which is preliminary data.</text>
</comment>
<evidence type="ECO:0000313" key="7">
    <source>
        <dbReference type="Proteomes" id="UP000036277"/>
    </source>
</evidence>
<dbReference type="Gene3D" id="2.60.40.4380">
    <property type="entry name" value="Translational regulator CsrA"/>
    <property type="match status" value="1"/>
</dbReference>
<comment type="subunit">
    <text evidence="5">Homodimer; the beta-strands of each monomer intercalate to form a hydrophobic core, while the alpha-helices form wings that extend away from the core.</text>
</comment>
<dbReference type="PATRIC" id="fig|880157.4.peg.3168"/>
<dbReference type="Proteomes" id="UP000036277">
    <property type="component" value="Unassembled WGS sequence"/>
</dbReference>